<proteinExistence type="predicted"/>
<gene>
    <name evidence="1" type="ORF">DSCO28_44100</name>
</gene>
<dbReference type="RefSeq" id="WP_155323962.1">
    <property type="nucleotide sequence ID" value="NZ_AP021876.1"/>
</dbReference>
<dbReference type="EMBL" id="AP021876">
    <property type="protein sequence ID" value="BBO83844.1"/>
    <property type="molecule type" value="Genomic_DNA"/>
</dbReference>
<dbReference type="Proteomes" id="UP000425960">
    <property type="component" value="Chromosome"/>
</dbReference>
<sequence>MSMEIPSIHLRHLWQRFQQTLETEAAEQFLSLLLNIMRLMFAINHDYRENIRKFDGRYQFNSKDGKMTVGAIFSDGRLEVEERVIDNPHITVSFRDGRTLFNFLLAPKQDILGSMLRQDVQTDGNLNYLYRFGFLAKRLQLMMTPG</sequence>
<dbReference type="InterPro" id="IPR036527">
    <property type="entry name" value="SCP2_sterol-bd_dom_sf"/>
</dbReference>
<evidence type="ECO:0008006" key="3">
    <source>
        <dbReference type="Google" id="ProtNLM"/>
    </source>
</evidence>
<protein>
    <recommendedName>
        <fullName evidence="3">SCP2 domain-containing protein</fullName>
    </recommendedName>
</protein>
<organism evidence="1 2">
    <name type="scientific">Desulfosarcina ovata subsp. sediminis</name>
    <dbReference type="NCBI Taxonomy" id="885957"/>
    <lineage>
        <taxon>Bacteria</taxon>
        <taxon>Pseudomonadati</taxon>
        <taxon>Thermodesulfobacteriota</taxon>
        <taxon>Desulfobacteria</taxon>
        <taxon>Desulfobacterales</taxon>
        <taxon>Desulfosarcinaceae</taxon>
        <taxon>Desulfosarcina</taxon>
    </lineage>
</organism>
<dbReference type="KEGG" id="dov:DSCO28_44100"/>
<reference evidence="1 2" key="1">
    <citation type="submission" date="2019-11" db="EMBL/GenBank/DDBJ databases">
        <title>Comparative genomics of hydrocarbon-degrading Desulfosarcina strains.</title>
        <authorList>
            <person name="Watanabe M."/>
            <person name="Kojima H."/>
            <person name="Fukui M."/>
        </authorList>
    </citation>
    <scope>NUCLEOTIDE SEQUENCE [LARGE SCALE GENOMIC DNA]</scope>
    <source>
        <strain evidence="1 2">28bB2T</strain>
    </source>
</reference>
<evidence type="ECO:0000313" key="1">
    <source>
        <dbReference type="EMBL" id="BBO83844.1"/>
    </source>
</evidence>
<accession>A0A5K7ZUJ5</accession>
<evidence type="ECO:0000313" key="2">
    <source>
        <dbReference type="Proteomes" id="UP000425960"/>
    </source>
</evidence>
<dbReference type="AlphaFoldDB" id="A0A5K7ZUJ5"/>
<name>A0A5K7ZUJ5_9BACT</name>
<dbReference type="Gene3D" id="3.30.1050.10">
    <property type="entry name" value="SCP2 sterol-binding domain"/>
    <property type="match status" value="1"/>
</dbReference>